<comment type="caution">
    <text evidence="2">The sequence shown here is derived from an EMBL/GenBank/DDBJ whole genome shotgun (WGS) entry which is preliminary data.</text>
</comment>
<organism evidence="2 3">
    <name type="scientific">Mesorhabditis spiculigera</name>
    <dbReference type="NCBI Taxonomy" id="96644"/>
    <lineage>
        <taxon>Eukaryota</taxon>
        <taxon>Metazoa</taxon>
        <taxon>Ecdysozoa</taxon>
        <taxon>Nematoda</taxon>
        <taxon>Chromadorea</taxon>
        <taxon>Rhabditida</taxon>
        <taxon>Rhabditina</taxon>
        <taxon>Rhabditomorpha</taxon>
        <taxon>Rhabditoidea</taxon>
        <taxon>Rhabditidae</taxon>
        <taxon>Mesorhabditinae</taxon>
        <taxon>Mesorhabditis</taxon>
    </lineage>
</organism>
<keyword evidence="3" id="KW-1185">Reference proteome</keyword>
<evidence type="ECO:0000313" key="2">
    <source>
        <dbReference type="EMBL" id="CAJ0575641.1"/>
    </source>
</evidence>
<proteinExistence type="predicted"/>
<feature type="signal peptide" evidence="1">
    <location>
        <begin position="1"/>
        <end position="18"/>
    </location>
</feature>
<sequence>MKFWVLLLLAVLAVAVDSCKTDRRCPKGNYCEQNGQTLEGRCELLESGRCVNKDDCPPHLGKCLLREEGKPGMCL</sequence>
<dbReference type="EMBL" id="CATQJA010002640">
    <property type="protein sequence ID" value="CAJ0575641.1"/>
    <property type="molecule type" value="Genomic_DNA"/>
</dbReference>
<feature type="chain" id="PRO_5041420692" evidence="1">
    <location>
        <begin position="19"/>
        <end position="75"/>
    </location>
</feature>
<name>A0AA36G2B2_9BILA</name>
<reference evidence="2" key="1">
    <citation type="submission" date="2023-06" db="EMBL/GenBank/DDBJ databases">
        <authorList>
            <person name="Delattre M."/>
        </authorList>
    </citation>
    <scope>NUCLEOTIDE SEQUENCE</scope>
    <source>
        <strain evidence="2">AF72</strain>
    </source>
</reference>
<gene>
    <name evidence="2" type="ORF">MSPICULIGERA_LOCUS13950</name>
</gene>
<dbReference type="AlphaFoldDB" id="A0AA36G2B2"/>
<accession>A0AA36G2B2</accession>
<evidence type="ECO:0000313" key="3">
    <source>
        <dbReference type="Proteomes" id="UP001177023"/>
    </source>
</evidence>
<feature type="non-terminal residue" evidence="2">
    <location>
        <position position="75"/>
    </location>
</feature>
<evidence type="ECO:0000256" key="1">
    <source>
        <dbReference type="SAM" id="SignalP"/>
    </source>
</evidence>
<protein>
    <submittedName>
        <fullName evidence="2">Uncharacterized protein</fullName>
    </submittedName>
</protein>
<dbReference type="Proteomes" id="UP001177023">
    <property type="component" value="Unassembled WGS sequence"/>
</dbReference>
<keyword evidence="1" id="KW-0732">Signal</keyword>